<organism evidence="1 2">
    <name type="scientific">Athelia psychrophila</name>
    <dbReference type="NCBI Taxonomy" id="1759441"/>
    <lineage>
        <taxon>Eukaryota</taxon>
        <taxon>Fungi</taxon>
        <taxon>Dikarya</taxon>
        <taxon>Basidiomycota</taxon>
        <taxon>Agaricomycotina</taxon>
        <taxon>Agaricomycetes</taxon>
        <taxon>Agaricomycetidae</taxon>
        <taxon>Atheliales</taxon>
        <taxon>Atheliaceae</taxon>
        <taxon>Athelia</taxon>
    </lineage>
</organism>
<name>A0A167V027_9AGAM</name>
<gene>
    <name evidence="1" type="ORF">FIBSPDRAFT_968102</name>
</gene>
<sequence>MADGNATTGTVCYHCNQSLTRPDIDVRTSTIPAMLGCSGLAPSQAALVKETQQ</sequence>
<dbReference type="Proteomes" id="UP000076532">
    <property type="component" value="Unassembled WGS sequence"/>
</dbReference>
<accession>A0A167V027</accession>
<dbReference type="AlphaFoldDB" id="A0A167V027"/>
<dbReference type="EMBL" id="KV417918">
    <property type="protein sequence ID" value="KZP04491.1"/>
    <property type="molecule type" value="Genomic_DNA"/>
</dbReference>
<evidence type="ECO:0000313" key="1">
    <source>
        <dbReference type="EMBL" id="KZP04491.1"/>
    </source>
</evidence>
<reference evidence="1 2" key="1">
    <citation type="journal article" date="2016" name="Mol. Biol. Evol.">
        <title>Comparative Genomics of Early-Diverging Mushroom-Forming Fungi Provides Insights into the Origins of Lignocellulose Decay Capabilities.</title>
        <authorList>
            <person name="Nagy L.G."/>
            <person name="Riley R."/>
            <person name="Tritt A."/>
            <person name="Adam C."/>
            <person name="Daum C."/>
            <person name="Floudas D."/>
            <person name="Sun H."/>
            <person name="Yadav J.S."/>
            <person name="Pangilinan J."/>
            <person name="Larsson K.H."/>
            <person name="Matsuura K."/>
            <person name="Barry K."/>
            <person name="Labutti K."/>
            <person name="Kuo R."/>
            <person name="Ohm R.A."/>
            <person name="Bhattacharya S.S."/>
            <person name="Shirouzu T."/>
            <person name="Yoshinaga Y."/>
            <person name="Martin F.M."/>
            <person name="Grigoriev I.V."/>
            <person name="Hibbett D.S."/>
        </authorList>
    </citation>
    <scope>NUCLEOTIDE SEQUENCE [LARGE SCALE GENOMIC DNA]</scope>
    <source>
        <strain evidence="1 2">CBS 109695</strain>
    </source>
</reference>
<keyword evidence="2" id="KW-1185">Reference proteome</keyword>
<protein>
    <submittedName>
        <fullName evidence="1">Uncharacterized protein</fullName>
    </submittedName>
</protein>
<proteinExistence type="predicted"/>
<evidence type="ECO:0000313" key="2">
    <source>
        <dbReference type="Proteomes" id="UP000076532"/>
    </source>
</evidence>